<evidence type="ECO:0000313" key="6">
    <source>
        <dbReference type="EMBL" id="GHJ89040.1"/>
    </source>
</evidence>
<dbReference type="InterPro" id="IPR007219">
    <property type="entry name" value="XnlR_reg_dom"/>
</dbReference>
<dbReference type="PANTHER" id="PTHR31001">
    <property type="entry name" value="UNCHARACTERIZED TRANSCRIPTIONAL REGULATORY PROTEIN"/>
    <property type="match status" value="1"/>
</dbReference>
<dbReference type="InterPro" id="IPR050613">
    <property type="entry name" value="Sec_Metabolite_Reg"/>
</dbReference>
<dbReference type="PROSITE" id="PS00463">
    <property type="entry name" value="ZN2_CY6_FUNGAL_1"/>
    <property type="match status" value="1"/>
</dbReference>
<dbReference type="CDD" id="cd00067">
    <property type="entry name" value="GAL4"/>
    <property type="match status" value="1"/>
</dbReference>
<dbReference type="Gene3D" id="4.10.240.10">
    <property type="entry name" value="Zn(2)-C6 fungal-type DNA-binding domain"/>
    <property type="match status" value="1"/>
</dbReference>
<feature type="compositionally biased region" description="Basic residues" evidence="4">
    <location>
        <begin position="340"/>
        <end position="351"/>
    </location>
</feature>
<dbReference type="GO" id="GO:0000981">
    <property type="term" value="F:DNA-binding transcription factor activity, RNA polymerase II-specific"/>
    <property type="evidence" value="ECO:0007669"/>
    <property type="project" value="InterPro"/>
</dbReference>
<protein>
    <recommendedName>
        <fullName evidence="5">Zn(2)-C6 fungal-type domain-containing protein</fullName>
    </recommendedName>
</protein>
<evidence type="ECO:0000259" key="5">
    <source>
        <dbReference type="PROSITE" id="PS50048"/>
    </source>
</evidence>
<dbReference type="SMART" id="SM00066">
    <property type="entry name" value="GAL4"/>
    <property type="match status" value="1"/>
</dbReference>
<evidence type="ECO:0000256" key="4">
    <source>
        <dbReference type="SAM" id="MobiDB-lite"/>
    </source>
</evidence>
<dbReference type="SUPFAM" id="SSF57701">
    <property type="entry name" value="Zn2/Cys6 DNA-binding domain"/>
    <property type="match status" value="1"/>
</dbReference>
<dbReference type="Proteomes" id="UP000620104">
    <property type="component" value="Unassembled WGS sequence"/>
</dbReference>
<feature type="compositionally biased region" description="Acidic residues" evidence="4">
    <location>
        <begin position="270"/>
        <end position="289"/>
    </location>
</feature>
<feature type="compositionally biased region" description="Gly residues" evidence="4">
    <location>
        <begin position="484"/>
        <end position="495"/>
    </location>
</feature>
<gene>
    <name evidence="6" type="ORF">NliqN6_5442</name>
</gene>
<dbReference type="Pfam" id="PF04082">
    <property type="entry name" value="Fungal_trans"/>
    <property type="match status" value="1"/>
</dbReference>
<dbReference type="InterPro" id="IPR001138">
    <property type="entry name" value="Zn2Cys6_DnaBD"/>
</dbReference>
<sequence length="1192" mass="128119">MAQPYLNAPLVKTEGAVVEARVDGDADGNGRDDARGPTFTALFDSATVTRVQPEDATRTALVVGTAMNGIEAVEDVPVVLSQTQDVVARADTVPSDIPAVDPAQSPSLALPAVAIPSTAAATAATTAKPNVNANADAAANAAANASALLPLRTRSSCTNCRQRKQRCDHGAPGEPCKGCVKGGKVCVYPVIPNVPVSSKSKRSKKSAQWKGELDASKRLVNPPRINRDFTDSEEEHRGYTSSHSSSRRETRSARAGASGRAQGDRRNGDEVDELDDEEEDEVEEEEALEDQAIPAVTRPAAPADAGSIRYTSHTINGHTAQMADMMHRPASSRGSTSPAGHHHHQHHHRTALSRSSTADPLARSPSRDRAHVGKRPSDAFRHAVVEQSPFAAGKSKRKGGQGVTEGEVEGEILALVEEDQRPSKSKKSRHASPRGSNRSDAAAHMGGYHPDDGFFPSTGRQVHGYVDSRPGAYPSSSAATHRSSGGGGGSGGGSFFGTYHANPGPGLSHPASVPPSAQALLGYGQTGAGGGSAYGAQGRGTSVGVGGMVVGYPPYAPFVGHPLAPHPTSMSIPGSSQAMPGHPTRSVYDLGAGSSHLATPTGEFAPRIGQESHAPLATPYAASLGALLAVLPPPGTQHILYQTFFQDAFLAEGVTLLQAPFTDEMRYLIHRRSTQPAHPMSMPNGTMEPLKNGDATTLALAFAILASALRVLPEESSQLLLSSVDPQAYPRPLDRVIQGRHAAQADDKATPLHRRYMDHACLAATFAETDDSPSIMHVCFKLVCYRYAKLCVREPGVNVATGHAVRARPRERSVMAGLSLVQAIKMAQSINLHREREGGTLFERELRRRVFYALYTADRLHAFETSSPYMIQDHHASTVVPSAISDSELFQYTTSGHASALPRFDYTHNPSPLVHLVVTAHITKAVTPLLDTLATHSAVDLSPEAVERYDAAFQACEEDLPTYYHLAPATNTSHDHQDPYLLFHRLDTQALLYNLRMSLYRQQLVAHLSIKTPHAIRKKLAKLCYRTLRIHRSARIQEPKFAFRLFSVERVFEAAFTLGFIARVEIAYSAASAARPPGSASYSYASEESIEDMQQGLTDAIELLEGVTAWPDVGAFAVKTVKILRKVAKLLSGSWNLEPKRADSHADDPVRSHPHTARVTAWLKSWRGLDVEALIADADYDDWNKVLRSMQA</sequence>
<dbReference type="InterPro" id="IPR036864">
    <property type="entry name" value="Zn2-C6_fun-type_DNA-bd_sf"/>
</dbReference>
<dbReference type="GO" id="GO:0003677">
    <property type="term" value="F:DNA binding"/>
    <property type="evidence" value="ECO:0007669"/>
    <property type="project" value="InterPro"/>
</dbReference>
<dbReference type="GO" id="GO:0006351">
    <property type="term" value="P:DNA-templated transcription"/>
    <property type="evidence" value="ECO:0007669"/>
    <property type="project" value="InterPro"/>
</dbReference>
<comment type="subcellular location">
    <subcellularLocation>
        <location evidence="1">Nucleus</location>
    </subcellularLocation>
</comment>
<accession>A0A8H3TY87</accession>
<feature type="region of interest" description="Disordered" evidence="4">
    <location>
        <begin position="326"/>
        <end position="513"/>
    </location>
</feature>
<feature type="compositionally biased region" description="Basic and acidic residues" evidence="4">
    <location>
        <begin position="225"/>
        <end position="238"/>
    </location>
</feature>
<organism evidence="6 7">
    <name type="scientific">Naganishia liquefaciens</name>
    <dbReference type="NCBI Taxonomy" id="104408"/>
    <lineage>
        <taxon>Eukaryota</taxon>
        <taxon>Fungi</taxon>
        <taxon>Dikarya</taxon>
        <taxon>Basidiomycota</taxon>
        <taxon>Agaricomycotina</taxon>
        <taxon>Tremellomycetes</taxon>
        <taxon>Filobasidiales</taxon>
        <taxon>Filobasidiaceae</taxon>
        <taxon>Naganishia</taxon>
    </lineage>
</organism>
<proteinExistence type="predicted"/>
<evidence type="ECO:0000256" key="2">
    <source>
        <dbReference type="ARBA" id="ARBA00022723"/>
    </source>
</evidence>
<dbReference type="GO" id="GO:0005634">
    <property type="term" value="C:nucleus"/>
    <property type="evidence" value="ECO:0007669"/>
    <property type="project" value="UniProtKB-SubCell"/>
</dbReference>
<feature type="domain" description="Zn(2)-C6 fungal-type" evidence="5">
    <location>
        <begin position="156"/>
        <end position="188"/>
    </location>
</feature>
<feature type="compositionally biased region" description="Basic and acidic residues" evidence="4">
    <location>
        <begin position="365"/>
        <end position="384"/>
    </location>
</feature>
<name>A0A8H3TY87_9TREE</name>
<dbReference type="PROSITE" id="PS50048">
    <property type="entry name" value="ZN2_CY6_FUNGAL_2"/>
    <property type="match status" value="1"/>
</dbReference>
<dbReference type="SMART" id="SM00906">
    <property type="entry name" value="Fungal_trans"/>
    <property type="match status" value="1"/>
</dbReference>
<dbReference type="AlphaFoldDB" id="A0A8H3TY87"/>
<feature type="compositionally biased region" description="Basic residues" evidence="4">
    <location>
        <begin position="423"/>
        <end position="432"/>
    </location>
</feature>
<keyword evidence="7" id="KW-1185">Reference proteome</keyword>
<reference evidence="6" key="1">
    <citation type="submission" date="2020-07" db="EMBL/GenBank/DDBJ databases">
        <title>Draft Genome Sequence of a Deep-Sea Yeast, Naganishia (Cryptococcus) liquefaciens strain N6.</title>
        <authorList>
            <person name="Han Y.W."/>
            <person name="Kajitani R."/>
            <person name="Morimoto H."/>
            <person name="Parhat M."/>
            <person name="Tsubouchi H."/>
            <person name="Bakenova O."/>
            <person name="Ogata M."/>
            <person name="Argunhan B."/>
            <person name="Aoki R."/>
            <person name="Kajiwara S."/>
            <person name="Itoh T."/>
            <person name="Iwasaki H."/>
        </authorList>
    </citation>
    <scope>NUCLEOTIDE SEQUENCE</scope>
    <source>
        <strain evidence="6">N6</strain>
    </source>
</reference>
<evidence type="ECO:0000256" key="3">
    <source>
        <dbReference type="ARBA" id="ARBA00023242"/>
    </source>
</evidence>
<feature type="region of interest" description="Disordered" evidence="4">
    <location>
        <begin position="196"/>
        <end position="305"/>
    </location>
</feature>
<keyword evidence="3" id="KW-0539">Nucleus</keyword>
<dbReference type="EMBL" id="BLZA01000035">
    <property type="protein sequence ID" value="GHJ89040.1"/>
    <property type="molecule type" value="Genomic_DNA"/>
</dbReference>
<dbReference type="Pfam" id="PF00172">
    <property type="entry name" value="Zn_clus"/>
    <property type="match status" value="1"/>
</dbReference>
<dbReference type="GO" id="GO:0008270">
    <property type="term" value="F:zinc ion binding"/>
    <property type="evidence" value="ECO:0007669"/>
    <property type="project" value="InterPro"/>
</dbReference>
<dbReference type="OrthoDB" id="3364175at2759"/>
<dbReference type="CDD" id="cd12148">
    <property type="entry name" value="fungal_TF_MHR"/>
    <property type="match status" value="1"/>
</dbReference>
<comment type="caution">
    <text evidence="6">The sequence shown here is derived from an EMBL/GenBank/DDBJ whole genome shotgun (WGS) entry which is preliminary data.</text>
</comment>
<keyword evidence="2" id="KW-0479">Metal-binding</keyword>
<dbReference type="PANTHER" id="PTHR31001:SF87">
    <property type="entry name" value="COL-21"/>
    <property type="match status" value="1"/>
</dbReference>
<evidence type="ECO:0000313" key="7">
    <source>
        <dbReference type="Proteomes" id="UP000620104"/>
    </source>
</evidence>
<evidence type="ECO:0000256" key="1">
    <source>
        <dbReference type="ARBA" id="ARBA00004123"/>
    </source>
</evidence>